<protein>
    <submittedName>
        <fullName evidence="2">LysM peptidoglycan-binding domain-containing protein</fullName>
    </submittedName>
</protein>
<dbReference type="InterPro" id="IPR036779">
    <property type="entry name" value="LysM_dom_sf"/>
</dbReference>
<dbReference type="InterPro" id="IPR018392">
    <property type="entry name" value="LysM"/>
</dbReference>
<name>A0A974XFH3_9FIRM</name>
<evidence type="ECO:0000313" key="3">
    <source>
        <dbReference type="Proteomes" id="UP000663499"/>
    </source>
</evidence>
<gene>
    <name evidence="2" type="ORF">J0B03_02080</name>
</gene>
<dbReference type="EMBL" id="CP071444">
    <property type="protein sequence ID" value="QSX08894.1"/>
    <property type="molecule type" value="Genomic_DNA"/>
</dbReference>
<dbReference type="AlphaFoldDB" id="A0A974XFH3"/>
<accession>A0A974XFH3</accession>
<dbReference type="SMART" id="SM00257">
    <property type="entry name" value="LysM"/>
    <property type="match status" value="1"/>
</dbReference>
<dbReference type="PROSITE" id="PS51782">
    <property type="entry name" value="LYSM"/>
    <property type="match status" value="1"/>
</dbReference>
<dbReference type="RefSeq" id="WP_207300235.1">
    <property type="nucleotide sequence ID" value="NZ_CP071444.1"/>
</dbReference>
<reference evidence="2" key="1">
    <citation type="submission" date="2021-03" db="EMBL/GenBank/DDBJ databases">
        <title>Alkalibacter marinus sp. nov., isolated from tidal flat sediment.</title>
        <authorList>
            <person name="Namirimu T."/>
            <person name="Yang J.-A."/>
            <person name="Yang S.-H."/>
            <person name="Kim Y.-J."/>
            <person name="Kwon K.K."/>
        </authorList>
    </citation>
    <scope>NUCLEOTIDE SEQUENCE</scope>
    <source>
        <strain evidence="2">ES005</strain>
    </source>
</reference>
<dbReference type="Pfam" id="PF01476">
    <property type="entry name" value="LysM"/>
    <property type="match status" value="1"/>
</dbReference>
<proteinExistence type="predicted"/>
<dbReference type="Gene3D" id="3.10.350.10">
    <property type="entry name" value="LysM domain"/>
    <property type="match status" value="1"/>
</dbReference>
<evidence type="ECO:0000259" key="1">
    <source>
        <dbReference type="PROSITE" id="PS51782"/>
    </source>
</evidence>
<dbReference type="Proteomes" id="UP000663499">
    <property type="component" value="Chromosome"/>
</dbReference>
<dbReference type="KEGG" id="alka:J0B03_02080"/>
<organism evidence="2 3">
    <name type="scientific">Alkalibacter rhizosphaerae</name>
    <dbReference type="NCBI Taxonomy" id="2815577"/>
    <lineage>
        <taxon>Bacteria</taxon>
        <taxon>Bacillati</taxon>
        <taxon>Bacillota</taxon>
        <taxon>Clostridia</taxon>
        <taxon>Eubacteriales</taxon>
        <taxon>Eubacteriaceae</taxon>
        <taxon>Alkalibacter</taxon>
    </lineage>
</organism>
<evidence type="ECO:0000313" key="2">
    <source>
        <dbReference type="EMBL" id="QSX08894.1"/>
    </source>
</evidence>
<sequence length="101" mass="11488">MTIMGKRIVILNQKRFISAILVAFLLLWFLTYSASGFMQKEEPATYVTYTVKTGDTLWSIAGAHNPDGKDVREMVHIISMQNNIDDDGYIYPSQKLMIPSK</sequence>
<dbReference type="CDD" id="cd00118">
    <property type="entry name" value="LysM"/>
    <property type="match status" value="1"/>
</dbReference>
<keyword evidence="3" id="KW-1185">Reference proteome</keyword>
<feature type="domain" description="LysM" evidence="1">
    <location>
        <begin position="47"/>
        <end position="98"/>
    </location>
</feature>
<dbReference type="SUPFAM" id="SSF54106">
    <property type="entry name" value="LysM domain"/>
    <property type="match status" value="1"/>
</dbReference>